<proteinExistence type="predicted"/>
<dbReference type="OrthoDB" id="5793750at2759"/>
<sequence>MCEHFSSALGLFRISVRRVRKSLIEIRFFIVRACPGSVPGDFSGSMSRGGVEGSSIDPMEGSGMFNVIFFPAHCKYCPPSKLQKQPTACVIFYEKHFRLPSLGITRSESLMSSTLVQADQPRLNHGSRTETERTVKANTIAVSVVRCAVATDYAFGVEDLELMDHVYACILNTSHYDESVIEVCWEWIDALERAPRLKDARVVSSSQLSIYYAYHMISRVQERMPRRANHAQSRADAWRRVKRSFDYLWSAAVQLWKPFELDRLDILCSWSYLALQFADAVDEDTIELIETAKCQAAHVLATTIVVENAHQANQRVATVERNIKETKSLVEKIGKKFVPKDEAMTISQTSKEAEEEGVPVKRRKEEEK</sequence>
<accession>A0A0C2DVL0</accession>
<evidence type="ECO:0000256" key="1">
    <source>
        <dbReference type="SAM" id="MobiDB-lite"/>
    </source>
</evidence>
<evidence type="ECO:0000313" key="2">
    <source>
        <dbReference type="EMBL" id="KIH66877.1"/>
    </source>
</evidence>
<dbReference type="EMBL" id="KN726927">
    <property type="protein sequence ID" value="KIH66877.1"/>
    <property type="molecule type" value="Genomic_DNA"/>
</dbReference>
<dbReference type="Proteomes" id="UP000054047">
    <property type="component" value="Unassembled WGS sequence"/>
</dbReference>
<dbReference type="AlphaFoldDB" id="A0A0C2DVL0"/>
<feature type="region of interest" description="Disordered" evidence="1">
    <location>
        <begin position="341"/>
        <end position="368"/>
    </location>
</feature>
<keyword evidence="3" id="KW-1185">Reference proteome</keyword>
<name>A0A0C2DVL0_9BILA</name>
<evidence type="ECO:0000313" key="3">
    <source>
        <dbReference type="Proteomes" id="UP000054047"/>
    </source>
</evidence>
<gene>
    <name evidence="2" type="ORF">ANCDUO_02795</name>
</gene>
<protein>
    <submittedName>
        <fullName evidence="2">Uncharacterized protein</fullName>
    </submittedName>
</protein>
<organism evidence="2 3">
    <name type="scientific">Ancylostoma duodenale</name>
    <dbReference type="NCBI Taxonomy" id="51022"/>
    <lineage>
        <taxon>Eukaryota</taxon>
        <taxon>Metazoa</taxon>
        <taxon>Ecdysozoa</taxon>
        <taxon>Nematoda</taxon>
        <taxon>Chromadorea</taxon>
        <taxon>Rhabditida</taxon>
        <taxon>Rhabditina</taxon>
        <taxon>Rhabditomorpha</taxon>
        <taxon>Strongyloidea</taxon>
        <taxon>Ancylostomatidae</taxon>
        <taxon>Ancylostomatinae</taxon>
        <taxon>Ancylostoma</taxon>
    </lineage>
</organism>
<reference evidence="2 3" key="1">
    <citation type="submission" date="2013-12" db="EMBL/GenBank/DDBJ databases">
        <title>Draft genome of the parsitic nematode Ancylostoma duodenale.</title>
        <authorList>
            <person name="Mitreva M."/>
        </authorList>
    </citation>
    <scope>NUCLEOTIDE SEQUENCE [LARGE SCALE GENOMIC DNA]</scope>
    <source>
        <strain evidence="2 3">Zhejiang</strain>
    </source>
</reference>